<protein>
    <submittedName>
        <fullName evidence="11">H+/Cl- antiporter ClcA</fullName>
    </submittedName>
</protein>
<evidence type="ECO:0000256" key="10">
    <source>
        <dbReference type="SAM" id="Phobius"/>
    </source>
</evidence>
<feature type="transmembrane region" description="Helical" evidence="10">
    <location>
        <begin position="394"/>
        <end position="413"/>
    </location>
</feature>
<keyword evidence="9" id="KW-0407">Ion channel</keyword>
<keyword evidence="5" id="KW-0406">Ion transport</keyword>
<name>A0A7X5Y0P4_9SPHN</name>
<dbReference type="GO" id="GO:0005254">
    <property type="term" value="F:chloride channel activity"/>
    <property type="evidence" value="ECO:0007669"/>
    <property type="project" value="UniProtKB-KW"/>
</dbReference>
<dbReference type="Gene3D" id="1.10.3080.10">
    <property type="entry name" value="Clc chloride channel"/>
    <property type="match status" value="1"/>
</dbReference>
<feature type="transmembrane region" description="Helical" evidence="10">
    <location>
        <begin position="198"/>
        <end position="222"/>
    </location>
</feature>
<evidence type="ECO:0000256" key="9">
    <source>
        <dbReference type="ARBA" id="ARBA00023303"/>
    </source>
</evidence>
<dbReference type="GO" id="GO:0034707">
    <property type="term" value="C:chloride channel complex"/>
    <property type="evidence" value="ECO:0007669"/>
    <property type="project" value="UniProtKB-KW"/>
</dbReference>
<evidence type="ECO:0000256" key="6">
    <source>
        <dbReference type="ARBA" id="ARBA00023136"/>
    </source>
</evidence>
<feature type="transmembrane region" description="Helical" evidence="10">
    <location>
        <begin position="234"/>
        <end position="255"/>
    </location>
</feature>
<proteinExistence type="predicted"/>
<evidence type="ECO:0000256" key="7">
    <source>
        <dbReference type="ARBA" id="ARBA00023173"/>
    </source>
</evidence>
<keyword evidence="2" id="KW-0813">Transport</keyword>
<feature type="transmembrane region" description="Helical" evidence="10">
    <location>
        <begin position="28"/>
        <end position="45"/>
    </location>
</feature>
<keyword evidence="7" id="KW-0869">Chloride channel</keyword>
<dbReference type="RefSeq" id="WP_125977627.1">
    <property type="nucleotide sequence ID" value="NZ_BAAADY010000029.1"/>
</dbReference>
<dbReference type="AlphaFoldDB" id="A0A7X5Y0P4"/>
<dbReference type="CDD" id="cd01034">
    <property type="entry name" value="EriC_like"/>
    <property type="match status" value="1"/>
</dbReference>
<evidence type="ECO:0000256" key="3">
    <source>
        <dbReference type="ARBA" id="ARBA00022692"/>
    </source>
</evidence>
<feature type="transmembrane region" description="Helical" evidence="10">
    <location>
        <begin position="321"/>
        <end position="343"/>
    </location>
</feature>
<comment type="subcellular location">
    <subcellularLocation>
        <location evidence="1">Membrane</location>
        <topology evidence="1">Multi-pass membrane protein</topology>
    </subcellularLocation>
</comment>
<feature type="transmembrane region" description="Helical" evidence="10">
    <location>
        <begin position="275"/>
        <end position="300"/>
    </location>
</feature>
<dbReference type="InterPro" id="IPR050368">
    <property type="entry name" value="ClC-type_chloride_channel"/>
</dbReference>
<evidence type="ECO:0000256" key="2">
    <source>
        <dbReference type="ARBA" id="ARBA00022448"/>
    </source>
</evidence>
<keyword evidence="3 10" id="KW-0812">Transmembrane</keyword>
<keyword evidence="6 10" id="KW-0472">Membrane</keyword>
<evidence type="ECO:0000256" key="1">
    <source>
        <dbReference type="ARBA" id="ARBA00004141"/>
    </source>
</evidence>
<accession>A0A7X5Y0P4</accession>
<dbReference type="PANTHER" id="PTHR43427">
    <property type="entry name" value="CHLORIDE CHANNEL PROTEIN CLC-E"/>
    <property type="match status" value="1"/>
</dbReference>
<dbReference type="Pfam" id="PF00654">
    <property type="entry name" value="Voltage_CLC"/>
    <property type="match status" value="1"/>
</dbReference>
<evidence type="ECO:0000256" key="4">
    <source>
        <dbReference type="ARBA" id="ARBA00022989"/>
    </source>
</evidence>
<evidence type="ECO:0000256" key="8">
    <source>
        <dbReference type="ARBA" id="ARBA00023214"/>
    </source>
</evidence>
<dbReference type="SUPFAM" id="SSF81340">
    <property type="entry name" value="Clc chloride channel"/>
    <property type="match status" value="1"/>
</dbReference>
<evidence type="ECO:0000313" key="12">
    <source>
        <dbReference type="Proteomes" id="UP000531251"/>
    </source>
</evidence>
<dbReference type="InterPro" id="IPR014743">
    <property type="entry name" value="Cl-channel_core"/>
</dbReference>
<reference evidence="11 12" key="1">
    <citation type="submission" date="2020-03" db="EMBL/GenBank/DDBJ databases">
        <title>Genomic Encyclopedia of Type Strains, Phase IV (KMG-IV): sequencing the most valuable type-strain genomes for metagenomic binning, comparative biology and taxonomic classification.</title>
        <authorList>
            <person name="Goeker M."/>
        </authorList>
    </citation>
    <scope>NUCLEOTIDE SEQUENCE [LARGE SCALE GENOMIC DNA]</scope>
    <source>
        <strain evidence="11 12">DSM 7225</strain>
    </source>
</reference>
<keyword evidence="4 10" id="KW-1133">Transmembrane helix</keyword>
<dbReference type="InterPro" id="IPR001807">
    <property type="entry name" value="ClC"/>
</dbReference>
<organism evidence="11 12">
    <name type="scientific">Sphingomonas trueperi</name>
    <dbReference type="NCBI Taxonomy" id="53317"/>
    <lineage>
        <taxon>Bacteria</taxon>
        <taxon>Pseudomonadati</taxon>
        <taxon>Pseudomonadota</taxon>
        <taxon>Alphaproteobacteria</taxon>
        <taxon>Sphingomonadales</taxon>
        <taxon>Sphingomonadaceae</taxon>
        <taxon>Sphingomonas</taxon>
    </lineage>
</organism>
<feature type="transmembrane region" description="Helical" evidence="10">
    <location>
        <begin position="61"/>
        <end position="80"/>
    </location>
</feature>
<dbReference type="PRINTS" id="PR00762">
    <property type="entry name" value="CLCHANNEL"/>
</dbReference>
<feature type="transmembrane region" description="Helical" evidence="10">
    <location>
        <begin position="363"/>
        <end position="387"/>
    </location>
</feature>
<comment type="caution">
    <text evidence="11">The sequence shown here is derived from an EMBL/GenBank/DDBJ whole genome shotgun (WGS) entry which is preliminary data.</text>
</comment>
<dbReference type="EMBL" id="JAATJB010000008">
    <property type="protein sequence ID" value="NJB98488.1"/>
    <property type="molecule type" value="Genomic_DNA"/>
</dbReference>
<feature type="transmembrane region" description="Helical" evidence="10">
    <location>
        <begin position="162"/>
        <end position="186"/>
    </location>
</feature>
<gene>
    <name evidence="11" type="ORF">GGR89_002820</name>
</gene>
<sequence>MDHHRTTRRVRAIVRRHGPTAQIWRRRVAFLGGAIVIGLVAFGFAETADWAARRFTSLEKTWWWLPLLLTPAGFAFFAWATRRFAPDATGSGIPQVMAATRDPDDAMTSLTSARTVVLKLILTIGAVLVGASTGREGPTVQVAASIMGYAHRLARVPIRASVFIAGGAAGVAAAFNTPLAGVAFAIEELAAAYEQRMAVLVMAAVLIAGMTSLGIAGDYVYFGAMRDTLPLRQAILAAPVAGVVGGLAGGLFARLMLAVGGSDWRPLVAVRRHKLAFAAACGLVVAVLGVTTGLTWGTGYDAARSAITNGAIPWWYAPAKFATTLATAVAGIPGGIFAPSLSVGAGVGDLVRPMFPTAPGGTIVLLGMVAYFTGVVRAPLTAVIIIAETTASRGLMLPLLAAALIADFTAQIVSKERLYHGLSLRFGHVPEPAQVQHESDEPGNGSVPRA</sequence>
<dbReference type="Proteomes" id="UP000531251">
    <property type="component" value="Unassembled WGS sequence"/>
</dbReference>
<keyword evidence="8" id="KW-0868">Chloride</keyword>
<dbReference type="PANTHER" id="PTHR43427:SF6">
    <property type="entry name" value="CHLORIDE CHANNEL PROTEIN CLC-E"/>
    <property type="match status" value="1"/>
</dbReference>
<evidence type="ECO:0000313" key="11">
    <source>
        <dbReference type="EMBL" id="NJB98488.1"/>
    </source>
</evidence>
<keyword evidence="12" id="KW-1185">Reference proteome</keyword>
<evidence type="ECO:0000256" key="5">
    <source>
        <dbReference type="ARBA" id="ARBA00023065"/>
    </source>
</evidence>